<name>X1LI45_9ZZZZ</name>
<reference evidence="1" key="1">
    <citation type="journal article" date="2014" name="Front. Microbiol.">
        <title>High frequency of phylogenetically diverse reductive dehalogenase-homologous genes in deep subseafloor sedimentary metagenomes.</title>
        <authorList>
            <person name="Kawai M."/>
            <person name="Futagami T."/>
            <person name="Toyoda A."/>
            <person name="Takaki Y."/>
            <person name="Nishi S."/>
            <person name="Hori S."/>
            <person name="Arai W."/>
            <person name="Tsubouchi T."/>
            <person name="Morono Y."/>
            <person name="Uchiyama I."/>
            <person name="Ito T."/>
            <person name="Fujiyama A."/>
            <person name="Inagaki F."/>
            <person name="Takami H."/>
        </authorList>
    </citation>
    <scope>NUCLEOTIDE SEQUENCE</scope>
    <source>
        <strain evidence="1">Expedition CK06-06</strain>
    </source>
</reference>
<dbReference type="AlphaFoldDB" id="X1LI45"/>
<protein>
    <submittedName>
        <fullName evidence="1">Uncharacterized protein</fullName>
    </submittedName>
</protein>
<sequence length="36" mass="4327">LFIKNLCKQKGLMKPLYYEKHSYFSLGGYIGSRRMR</sequence>
<comment type="caution">
    <text evidence="1">The sequence shown here is derived from an EMBL/GenBank/DDBJ whole genome shotgun (WGS) entry which is preliminary data.</text>
</comment>
<proteinExistence type="predicted"/>
<gene>
    <name evidence="1" type="ORF">S03H2_70107</name>
</gene>
<organism evidence="1">
    <name type="scientific">marine sediment metagenome</name>
    <dbReference type="NCBI Taxonomy" id="412755"/>
    <lineage>
        <taxon>unclassified sequences</taxon>
        <taxon>metagenomes</taxon>
        <taxon>ecological metagenomes</taxon>
    </lineage>
</organism>
<accession>X1LI45</accession>
<evidence type="ECO:0000313" key="1">
    <source>
        <dbReference type="EMBL" id="GAI02030.1"/>
    </source>
</evidence>
<dbReference type="EMBL" id="BARU01046487">
    <property type="protein sequence ID" value="GAI02030.1"/>
    <property type="molecule type" value="Genomic_DNA"/>
</dbReference>
<feature type="non-terminal residue" evidence="1">
    <location>
        <position position="1"/>
    </location>
</feature>